<evidence type="ECO:0000256" key="3">
    <source>
        <dbReference type="ARBA" id="ARBA00022989"/>
    </source>
</evidence>
<dbReference type="AlphaFoldDB" id="A0AAN8BPQ8"/>
<evidence type="ECO:0000256" key="4">
    <source>
        <dbReference type="ARBA" id="ARBA00023136"/>
    </source>
</evidence>
<comment type="subcellular location">
    <subcellularLocation>
        <location evidence="1">Membrane</location>
        <topology evidence="1">Multi-pass membrane protein</topology>
    </subcellularLocation>
</comment>
<dbReference type="InterPro" id="IPR023271">
    <property type="entry name" value="Aquaporin-like"/>
</dbReference>
<evidence type="ECO:0000256" key="1">
    <source>
        <dbReference type="ARBA" id="ARBA00004141"/>
    </source>
</evidence>
<dbReference type="EMBL" id="JAULUE010002057">
    <property type="protein sequence ID" value="KAK5889186.1"/>
    <property type="molecule type" value="Genomic_DNA"/>
</dbReference>
<evidence type="ECO:0000313" key="7">
    <source>
        <dbReference type="Proteomes" id="UP001335648"/>
    </source>
</evidence>
<evidence type="ECO:0000313" key="6">
    <source>
        <dbReference type="EMBL" id="KAK5889186.1"/>
    </source>
</evidence>
<reference evidence="6 7" key="1">
    <citation type="journal article" date="2023" name="Mol. Biol. Evol.">
        <title>Genomics of Secondarily Temperate Adaptation in the Only Non-Antarctic Icefish.</title>
        <authorList>
            <person name="Rivera-Colon A.G."/>
            <person name="Rayamajhi N."/>
            <person name="Minhas B.F."/>
            <person name="Madrigal G."/>
            <person name="Bilyk K.T."/>
            <person name="Yoon V."/>
            <person name="Hune M."/>
            <person name="Gregory S."/>
            <person name="Cheng C.H.C."/>
            <person name="Catchen J.M."/>
        </authorList>
    </citation>
    <scope>NUCLEOTIDE SEQUENCE [LARGE SCALE GENOMIC DNA]</scope>
    <source>
        <strain evidence="6">JC2023a</strain>
    </source>
</reference>
<comment type="caution">
    <text evidence="6">The sequence shown here is derived from an EMBL/GenBank/DDBJ whole genome shotgun (WGS) entry which is preliminary data.</text>
</comment>
<protein>
    <submittedName>
        <fullName evidence="6">Uncharacterized protein</fullName>
    </submittedName>
</protein>
<evidence type="ECO:0000256" key="2">
    <source>
        <dbReference type="ARBA" id="ARBA00022692"/>
    </source>
</evidence>
<keyword evidence="2 5" id="KW-0812">Transmembrane</keyword>
<dbReference type="GO" id="GO:0016020">
    <property type="term" value="C:membrane"/>
    <property type="evidence" value="ECO:0007669"/>
    <property type="project" value="UniProtKB-SubCell"/>
</dbReference>
<keyword evidence="7" id="KW-1185">Reference proteome</keyword>
<name>A0AAN8BPQ8_9TELE</name>
<gene>
    <name evidence="6" type="ORF">CesoFtcFv8_015212</name>
</gene>
<organism evidence="6 7">
    <name type="scientific">Champsocephalus esox</name>
    <name type="common">pike icefish</name>
    <dbReference type="NCBI Taxonomy" id="159716"/>
    <lineage>
        <taxon>Eukaryota</taxon>
        <taxon>Metazoa</taxon>
        <taxon>Chordata</taxon>
        <taxon>Craniata</taxon>
        <taxon>Vertebrata</taxon>
        <taxon>Euteleostomi</taxon>
        <taxon>Actinopterygii</taxon>
        <taxon>Neopterygii</taxon>
        <taxon>Teleostei</taxon>
        <taxon>Neoteleostei</taxon>
        <taxon>Acanthomorphata</taxon>
        <taxon>Eupercaria</taxon>
        <taxon>Perciformes</taxon>
        <taxon>Notothenioidei</taxon>
        <taxon>Channichthyidae</taxon>
        <taxon>Champsocephalus</taxon>
    </lineage>
</organism>
<sequence length="68" mass="7317">MAEIKTGALWRAVLAESLGMIIFIFIDLSAAIGDRNNAYPDQEIKVVLAFGLAVRHWPSVSVTSAVAT</sequence>
<dbReference type="SUPFAM" id="SSF81338">
    <property type="entry name" value="Aquaporin-like"/>
    <property type="match status" value="1"/>
</dbReference>
<accession>A0AAN8BPQ8</accession>
<evidence type="ECO:0000256" key="5">
    <source>
        <dbReference type="SAM" id="Phobius"/>
    </source>
</evidence>
<keyword evidence="4 5" id="KW-0472">Membrane</keyword>
<proteinExistence type="predicted"/>
<dbReference type="Proteomes" id="UP001335648">
    <property type="component" value="Unassembled WGS sequence"/>
</dbReference>
<feature type="transmembrane region" description="Helical" evidence="5">
    <location>
        <begin position="12"/>
        <end position="32"/>
    </location>
</feature>
<keyword evidence="3 5" id="KW-1133">Transmembrane helix</keyword>
<dbReference type="Gene3D" id="1.20.1080.10">
    <property type="entry name" value="Glycerol uptake facilitator protein"/>
    <property type="match status" value="1"/>
</dbReference>